<evidence type="ECO:0000313" key="3">
    <source>
        <dbReference type="Proteomes" id="UP000194003"/>
    </source>
</evidence>
<feature type="region of interest" description="Disordered" evidence="1">
    <location>
        <begin position="222"/>
        <end position="257"/>
    </location>
</feature>
<comment type="caution">
    <text evidence="2">The sequence shown here is derived from an EMBL/GenBank/DDBJ whole genome shotgun (WGS) entry which is preliminary data.</text>
</comment>
<reference evidence="2 3" key="1">
    <citation type="journal article" date="2016" name="BMC Genomics">
        <title>Combined genomic and structural analyses of a cultured magnetotactic bacterium reveals its niche adaptation to a dynamic environment.</title>
        <authorList>
            <person name="Araujo A.C."/>
            <person name="Morillo V."/>
            <person name="Cypriano J."/>
            <person name="Teixeira L.C."/>
            <person name="Leao P."/>
            <person name="Lyra S."/>
            <person name="Almeida L.G."/>
            <person name="Bazylinski D.A."/>
            <person name="Vasconcellos A.T."/>
            <person name="Abreu F."/>
            <person name="Lins U."/>
        </authorList>
    </citation>
    <scope>NUCLEOTIDE SEQUENCE [LARGE SCALE GENOMIC DNA]</scope>
    <source>
        <strain evidence="2 3">IT-1</strain>
    </source>
</reference>
<accession>A0A1Y2K9X3</accession>
<evidence type="ECO:0000256" key="1">
    <source>
        <dbReference type="SAM" id="MobiDB-lite"/>
    </source>
</evidence>
<feature type="compositionally biased region" description="Basic and acidic residues" evidence="1">
    <location>
        <begin position="246"/>
        <end position="257"/>
    </location>
</feature>
<evidence type="ECO:0000313" key="2">
    <source>
        <dbReference type="EMBL" id="OSM07290.1"/>
    </source>
</evidence>
<dbReference type="Proteomes" id="UP000194003">
    <property type="component" value="Unassembled WGS sequence"/>
</dbReference>
<dbReference type="STRING" id="1434232.MAIT1_04490"/>
<organism evidence="2 3">
    <name type="scientific">Magnetofaba australis IT-1</name>
    <dbReference type="NCBI Taxonomy" id="1434232"/>
    <lineage>
        <taxon>Bacteria</taxon>
        <taxon>Pseudomonadati</taxon>
        <taxon>Pseudomonadota</taxon>
        <taxon>Magnetococcia</taxon>
        <taxon>Magnetococcales</taxon>
        <taxon>Magnetococcaceae</taxon>
        <taxon>Magnetofaba</taxon>
    </lineage>
</organism>
<sequence length="257" mass="27645">MPARRMPQILKRAGVIEVEIEPRRVQLRGDHVVGELPRVGVEQQLVGIETVARVVHVGDEARFAAAPPPSRIECPVGPPAAKGVEAMRWGLANARAPDVVIGIARQPVVVDDITADGAVMNLQQDALGAAREHRHQQVAIVKTDAQGPRCARPAGCLNRAEGALLRVEFANRHAASPSAPLRADTPVLLTQGVTLTTLSIKRDGARQLCTPRRRLRAPFRAHAHPVQARPPIAPPTDKQASTVARQHTDRLSPDPAP</sequence>
<proteinExistence type="predicted"/>
<gene>
    <name evidence="2" type="ORF">MAIT1_04490</name>
</gene>
<keyword evidence="3" id="KW-1185">Reference proteome</keyword>
<dbReference type="EMBL" id="LVJN01000014">
    <property type="protein sequence ID" value="OSM07290.1"/>
    <property type="molecule type" value="Genomic_DNA"/>
</dbReference>
<name>A0A1Y2K9X3_9PROT</name>
<protein>
    <submittedName>
        <fullName evidence="2">Uncharacterized protein</fullName>
    </submittedName>
</protein>
<dbReference type="AlphaFoldDB" id="A0A1Y2K9X3"/>